<accession>A0ABV6R2K3</accession>
<name>A0ABV6R2K3_9CAUL</name>
<reference evidence="1 2" key="1">
    <citation type="submission" date="2024-09" db="EMBL/GenBank/DDBJ databases">
        <authorList>
            <person name="Sun Q."/>
            <person name="Mori K."/>
        </authorList>
    </citation>
    <scope>NUCLEOTIDE SEQUENCE [LARGE SCALE GENOMIC DNA]</scope>
    <source>
        <strain evidence="1 2">NCAIM B.02621</strain>
    </source>
</reference>
<dbReference type="InterPro" id="IPR033856">
    <property type="entry name" value="Trp_halogen"/>
</dbReference>
<dbReference type="RefSeq" id="WP_376835817.1">
    <property type="nucleotide sequence ID" value="NZ_JBHLSW010000005.1"/>
</dbReference>
<dbReference type="InterPro" id="IPR006905">
    <property type="entry name" value="Flavin_halogenase"/>
</dbReference>
<keyword evidence="1" id="KW-0560">Oxidoreductase</keyword>
<protein>
    <submittedName>
        <fullName evidence="1">Tryptophan halogenase family protein</fullName>
        <ecNumber evidence="1">1.14.19.-</ecNumber>
    </submittedName>
</protein>
<organism evidence="1 2">
    <name type="scientific">Brevundimonas balnearis</name>
    <dbReference type="NCBI Taxonomy" id="1572858"/>
    <lineage>
        <taxon>Bacteria</taxon>
        <taxon>Pseudomonadati</taxon>
        <taxon>Pseudomonadota</taxon>
        <taxon>Alphaproteobacteria</taxon>
        <taxon>Caulobacterales</taxon>
        <taxon>Caulobacteraceae</taxon>
        <taxon>Brevundimonas</taxon>
    </lineage>
</organism>
<dbReference type="EC" id="1.14.19.-" evidence="1"/>
<comment type="caution">
    <text evidence="1">The sequence shown here is derived from an EMBL/GenBank/DDBJ whole genome shotgun (WGS) entry which is preliminary data.</text>
</comment>
<dbReference type="InterPro" id="IPR050816">
    <property type="entry name" value="Flavin-dep_Halogenase_NPB"/>
</dbReference>
<dbReference type="PANTHER" id="PTHR43747">
    <property type="entry name" value="FAD-BINDING PROTEIN"/>
    <property type="match status" value="1"/>
</dbReference>
<gene>
    <name evidence="1" type="ORF">ACFFGE_08140</name>
</gene>
<dbReference type="Proteomes" id="UP001589906">
    <property type="component" value="Unassembled WGS sequence"/>
</dbReference>
<dbReference type="Pfam" id="PF04820">
    <property type="entry name" value="Trp_halogenase"/>
    <property type="match status" value="1"/>
</dbReference>
<dbReference type="GO" id="GO:0016491">
    <property type="term" value="F:oxidoreductase activity"/>
    <property type="evidence" value="ECO:0007669"/>
    <property type="project" value="UniProtKB-KW"/>
</dbReference>
<keyword evidence="2" id="KW-1185">Reference proteome</keyword>
<dbReference type="SUPFAM" id="SSF51905">
    <property type="entry name" value="FAD/NAD(P)-binding domain"/>
    <property type="match status" value="1"/>
</dbReference>
<dbReference type="Gene3D" id="3.50.50.60">
    <property type="entry name" value="FAD/NAD(P)-binding domain"/>
    <property type="match status" value="1"/>
</dbReference>
<dbReference type="InterPro" id="IPR036188">
    <property type="entry name" value="FAD/NAD-bd_sf"/>
</dbReference>
<evidence type="ECO:0000313" key="2">
    <source>
        <dbReference type="Proteomes" id="UP001589906"/>
    </source>
</evidence>
<dbReference type="EMBL" id="JBHLSW010000005">
    <property type="protein sequence ID" value="MFC0633849.1"/>
    <property type="molecule type" value="Genomic_DNA"/>
</dbReference>
<proteinExistence type="predicted"/>
<dbReference type="PANTHER" id="PTHR43747:SF4">
    <property type="entry name" value="FLAVIN-DEPENDENT TRYPTOPHAN HALOGENASE"/>
    <property type="match status" value="1"/>
</dbReference>
<evidence type="ECO:0000313" key="1">
    <source>
        <dbReference type="EMBL" id="MFC0633849.1"/>
    </source>
</evidence>
<sequence>MSAEARIGRVVIVGGGTAGWMTAAALTRRFRGAPMRITLVESSDIGTIGVGEATIPTIRRFYARLGMSDAEVMRATQATCKLGIRFEGWTGDGAAFLHPFGLYGQDLDGVGFHHFWLADRARGSDAPLAAYSLGASMAEAGRFTLPSPNPPSSLSVFDWALHLDASLFAQHLRAFAEAGGCERVDARIAQVRLTPEGDVRGLALADGREIDGDLFIDCSGFRGLVISEALGEPYEDWGRWLLCDAAYAVQTRNAAGRAPVPYTRVTARAAGWRWGIPLRHRAGNGLVFSSRHQSDEDARADLMRELPGEPLAEPRRIGFRPGRRRRAWVGNCVAVGLSAGFLEPLESTSIALIETAIERLASVFPDRVIDPALRDEFNDQTAEEMERVRDFIVLHYLLNRRDEPFWRDARAVEPPETLLRKLGVWDARGEFVRYRWEMFHPASWLAIYDGMGRYPRAIDPAVDGIDPDRLSASLTALRATVARAVSTAPPHAAFLDPLDNQTAA</sequence>
<dbReference type="PIRSF" id="PIRSF011396">
    <property type="entry name" value="Trp_halogenase"/>
    <property type="match status" value="1"/>
</dbReference>